<dbReference type="OrthoDB" id="9784149at2"/>
<dbReference type="PRINTS" id="PR00118">
    <property type="entry name" value="BLACTAMASEA"/>
</dbReference>
<keyword evidence="4 6" id="KW-0378">Hydrolase</keyword>
<gene>
    <name evidence="9" type="ORF">DFH01_24940</name>
</gene>
<dbReference type="Pfam" id="PF13354">
    <property type="entry name" value="Beta-lactamase2"/>
    <property type="match status" value="1"/>
</dbReference>
<dbReference type="AlphaFoldDB" id="A0A317F9S8"/>
<dbReference type="InterPro" id="IPR000871">
    <property type="entry name" value="Beta-lactam_class-A"/>
</dbReference>
<evidence type="ECO:0000256" key="6">
    <source>
        <dbReference type="RuleBase" id="RU361140"/>
    </source>
</evidence>
<feature type="domain" description="Beta-lactamase class A catalytic" evidence="8">
    <location>
        <begin position="56"/>
        <end position="273"/>
    </location>
</feature>
<evidence type="ECO:0000259" key="8">
    <source>
        <dbReference type="Pfam" id="PF13354"/>
    </source>
</evidence>
<evidence type="ECO:0000256" key="4">
    <source>
        <dbReference type="ARBA" id="ARBA00022801"/>
    </source>
</evidence>
<evidence type="ECO:0000256" key="2">
    <source>
        <dbReference type="ARBA" id="ARBA00009009"/>
    </source>
</evidence>
<dbReference type="Proteomes" id="UP000245765">
    <property type="component" value="Unassembled WGS sequence"/>
</dbReference>
<dbReference type="GO" id="GO:0046677">
    <property type="term" value="P:response to antibiotic"/>
    <property type="evidence" value="ECO:0007669"/>
    <property type="project" value="UniProtKB-UniRule"/>
</dbReference>
<accession>A0A317F9S8</accession>
<keyword evidence="10" id="KW-1185">Reference proteome</keyword>
<dbReference type="InterPro" id="IPR023650">
    <property type="entry name" value="Beta-lactam_class-A_AS"/>
</dbReference>
<dbReference type="InterPro" id="IPR045155">
    <property type="entry name" value="Beta-lactam_cat"/>
</dbReference>
<dbReference type="GO" id="GO:0030655">
    <property type="term" value="P:beta-lactam antibiotic catabolic process"/>
    <property type="evidence" value="ECO:0007669"/>
    <property type="project" value="InterPro"/>
</dbReference>
<proteinExistence type="inferred from homology"/>
<evidence type="ECO:0000313" key="10">
    <source>
        <dbReference type="Proteomes" id="UP000245765"/>
    </source>
</evidence>
<reference evidence="10" key="1">
    <citation type="submission" date="2018-05" db="EMBL/GenBank/DDBJ databases">
        <authorList>
            <person name="Du Z."/>
            <person name="Wang X."/>
        </authorList>
    </citation>
    <scope>NUCLEOTIDE SEQUENCE [LARGE SCALE GENOMIC DNA]</scope>
    <source>
        <strain evidence="10">CQN31</strain>
    </source>
</reference>
<protein>
    <recommendedName>
        <fullName evidence="3 6">Beta-lactamase</fullName>
        <ecNumber evidence="3 6">3.5.2.6</ecNumber>
    </recommendedName>
</protein>
<dbReference type="GO" id="GO:0008800">
    <property type="term" value="F:beta-lactamase activity"/>
    <property type="evidence" value="ECO:0007669"/>
    <property type="project" value="UniProtKB-UniRule"/>
</dbReference>
<feature type="region of interest" description="Disordered" evidence="7">
    <location>
        <begin position="232"/>
        <end position="255"/>
    </location>
</feature>
<dbReference type="PANTHER" id="PTHR35333:SF3">
    <property type="entry name" value="BETA-LACTAMASE-TYPE TRANSPEPTIDASE FOLD CONTAINING PROTEIN"/>
    <property type="match status" value="1"/>
</dbReference>
<dbReference type="EC" id="3.5.2.6" evidence="3 6"/>
<evidence type="ECO:0000256" key="1">
    <source>
        <dbReference type="ARBA" id="ARBA00001526"/>
    </source>
</evidence>
<comment type="catalytic activity">
    <reaction evidence="1 6">
        <text>a beta-lactam + H2O = a substituted beta-amino acid</text>
        <dbReference type="Rhea" id="RHEA:20401"/>
        <dbReference type="ChEBI" id="CHEBI:15377"/>
        <dbReference type="ChEBI" id="CHEBI:35627"/>
        <dbReference type="ChEBI" id="CHEBI:140347"/>
        <dbReference type="EC" id="3.5.2.6"/>
    </reaction>
</comment>
<comment type="similarity">
    <text evidence="2 6">Belongs to the class-A beta-lactamase family.</text>
</comment>
<evidence type="ECO:0000256" key="3">
    <source>
        <dbReference type="ARBA" id="ARBA00012865"/>
    </source>
</evidence>
<evidence type="ECO:0000256" key="7">
    <source>
        <dbReference type="SAM" id="MobiDB-lite"/>
    </source>
</evidence>
<dbReference type="InterPro" id="IPR012338">
    <property type="entry name" value="Beta-lactam/transpept-like"/>
</dbReference>
<dbReference type="PANTHER" id="PTHR35333">
    <property type="entry name" value="BETA-LACTAMASE"/>
    <property type="match status" value="1"/>
</dbReference>
<sequence length="320" mass="33570">MAHRGRTVIRRRTLLAGTSAIAASAPIASPARTSGRFGQLEAALREIEAARGGRLGVAVLDSASGEAAGHRATERFPLTSTFKLLAAGAVLAQVDAGRMRLDDRIRYRREEVVTYSPVTERHAGADGMTVGQLCEATMTLSDNTAANLLLRGLGGPAGLTAWLRGIGDDVTRLDRWETALNEARPGDPRDTTTPAAMLATMQRLTLGDVLSPGSRAHLLAWLRANRTGGTRLRAGLPPRWQAGERTGTGPNGTSNDVGLVWPPSGAPLLVAAYLTEGAADMATRDAALADVGASVAAAWRDGRPWRSAAQDRGSTLSGIL</sequence>
<evidence type="ECO:0000313" key="9">
    <source>
        <dbReference type="EMBL" id="PWS34278.1"/>
    </source>
</evidence>
<dbReference type="SUPFAM" id="SSF56601">
    <property type="entry name" value="beta-lactamase/transpeptidase-like"/>
    <property type="match status" value="1"/>
</dbReference>
<comment type="caution">
    <text evidence="9">The sequence shown here is derived from an EMBL/GenBank/DDBJ whole genome shotgun (WGS) entry which is preliminary data.</text>
</comment>
<dbReference type="PROSITE" id="PS00146">
    <property type="entry name" value="BETA_LACTAMASE_A"/>
    <property type="match status" value="1"/>
</dbReference>
<keyword evidence="5 6" id="KW-0046">Antibiotic resistance</keyword>
<name>A0A317F9S8_9PROT</name>
<dbReference type="EMBL" id="QGNA01000007">
    <property type="protein sequence ID" value="PWS34278.1"/>
    <property type="molecule type" value="Genomic_DNA"/>
</dbReference>
<dbReference type="NCBIfam" id="NF033103">
    <property type="entry name" value="bla_class_A"/>
    <property type="match status" value="1"/>
</dbReference>
<organism evidence="9 10">
    <name type="scientific">Falsiroseomonas bella</name>
    <dbReference type="NCBI Taxonomy" id="2184016"/>
    <lineage>
        <taxon>Bacteria</taxon>
        <taxon>Pseudomonadati</taxon>
        <taxon>Pseudomonadota</taxon>
        <taxon>Alphaproteobacteria</taxon>
        <taxon>Acetobacterales</taxon>
        <taxon>Roseomonadaceae</taxon>
        <taxon>Falsiroseomonas</taxon>
    </lineage>
</organism>
<evidence type="ECO:0000256" key="5">
    <source>
        <dbReference type="ARBA" id="ARBA00023251"/>
    </source>
</evidence>
<dbReference type="Gene3D" id="3.40.710.10">
    <property type="entry name" value="DD-peptidase/beta-lactamase superfamily"/>
    <property type="match status" value="1"/>
</dbReference>